<dbReference type="EMBL" id="JAODAN010000010">
    <property type="protein sequence ID" value="KAK1921675.1"/>
    <property type="molecule type" value="Genomic_DNA"/>
</dbReference>
<dbReference type="InterPro" id="IPR015797">
    <property type="entry name" value="NUDIX_hydrolase-like_dom_sf"/>
</dbReference>
<dbReference type="SUPFAM" id="SSF55811">
    <property type="entry name" value="Nudix"/>
    <property type="match status" value="1"/>
</dbReference>
<dbReference type="AlphaFoldDB" id="A0AAD9CW93"/>
<proteinExistence type="predicted"/>
<dbReference type="InterPro" id="IPR045121">
    <property type="entry name" value="CoAse"/>
</dbReference>
<accession>A0AAD9CW93</accession>
<evidence type="ECO:0000313" key="3">
    <source>
        <dbReference type="Proteomes" id="UP001182556"/>
    </source>
</evidence>
<name>A0AAD9CW93_PAPLA</name>
<reference evidence="2" key="1">
    <citation type="submission" date="2023-02" db="EMBL/GenBank/DDBJ databases">
        <title>Identification and recombinant expression of a fungal hydrolase from Papiliotrema laurentii that hydrolyzes apple cutin and clears colloidal polyester polyurethane.</title>
        <authorList>
            <consortium name="DOE Joint Genome Institute"/>
            <person name="Roman V.A."/>
            <person name="Bojanowski C."/>
            <person name="Crable B.R."/>
            <person name="Wagner D.N."/>
            <person name="Hung C.S."/>
            <person name="Nadeau L.J."/>
            <person name="Schratz L."/>
            <person name="Haridas S."/>
            <person name="Pangilinan J."/>
            <person name="Lipzen A."/>
            <person name="Na H."/>
            <person name="Yan M."/>
            <person name="Ng V."/>
            <person name="Grigoriev I.V."/>
            <person name="Spatafora J.W."/>
            <person name="Barlow D."/>
            <person name="Biffinger J."/>
            <person name="Kelley-Loughnane N."/>
            <person name="Varaljay V.A."/>
            <person name="Crookes-Goodson W.J."/>
        </authorList>
    </citation>
    <scope>NUCLEOTIDE SEQUENCE</scope>
    <source>
        <strain evidence="2">5307AH</strain>
    </source>
</reference>
<dbReference type="PROSITE" id="PS51462">
    <property type="entry name" value="NUDIX"/>
    <property type="match status" value="1"/>
</dbReference>
<sequence>MNQSPHGQVTPPRLEQLLPPLKAESLQCLHRFMRYKPVPFPLTLPKRRRAAVAIILFVGRLGDLYVLLSTRAGNMRSYASDTALPGGKAEDGDLNSEGTARREAYEEIGLPIDSEKVLCLCTLDIFLAGNGLLVTPVVLLVTDHTLNPILNPAEVTHLFSMPLASFLHVHPSKIPGWHFGLKDRSAPFIPTEARPALTVPEPPPIRYALDEGVVGGKEGYYQYRDIKWGSGIVRMHRFLTGKEGQGIRPVYGLTAGILVHAAVIGYNSPTEFRRFAPNQPDMFARIHWEITNGNGPLTRAVQVEGLWDEWKGSDISQAPKAKL</sequence>
<dbReference type="Gene3D" id="3.90.79.10">
    <property type="entry name" value="Nucleoside Triphosphate Pyrophosphohydrolase"/>
    <property type="match status" value="1"/>
</dbReference>
<dbReference type="PANTHER" id="PTHR12992">
    <property type="entry name" value="NUDIX HYDROLASE"/>
    <property type="match status" value="1"/>
</dbReference>
<evidence type="ECO:0000259" key="1">
    <source>
        <dbReference type="PROSITE" id="PS51462"/>
    </source>
</evidence>
<dbReference type="GO" id="GO:0015938">
    <property type="term" value="P:coenzyme A catabolic process"/>
    <property type="evidence" value="ECO:0007669"/>
    <property type="project" value="TreeGrafter"/>
</dbReference>
<keyword evidence="2" id="KW-0378">Hydrolase</keyword>
<dbReference type="GO" id="GO:0010945">
    <property type="term" value="F:coenzyme A diphosphatase activity"/>
    <property type="evidence" value="ECO:0007669"/>
    <property type="project" value="InterPro"/>
</dbReference>
<dbReference type="Pfam" id="PF00293">
    <property type="entry name" value="NUDIX"/>
    <property type="match status" value="1"/>
</dbReference>
<organism evidence="2 3">
    <name type="scientific">Papiliotrema laurentii</name>
    <name type="common">Cryptococcus laurentii</name>
    <dbReference type="NCBI Taxonomy" id="5418"/>
    <lineage>
        <taxon>Eukaryota</taxon>
        <taxon>Fungi</taxon>
        <taxon>Dikarya</taxon>
        <taxon>Basidiomycota</taxon>
        <taxon>Agaricomycotina</taxon>
        <taxon>Tremellomycetes</taxon>
        <taxon>Tremellales</taxon>
        <taxon>Rhynchogastremaceae</taxon>
        <taxon>Papiliotrema</taxon>
    </lineage>
</organism>
<keyword evidence="3" id="KW-1185">Reference proteome</keyword>
<feature type="domain" description="Nudix hydrolase" evidence="1">
    <location>
        <begin position="47"/>
        <end position="185"/>
    </location>
</feature>
<dbReference type="PANTHER" id="PTHR12992:SF45">
    <property type="entry name" value="NUDIX HYDROLASE DOMAIN-CONTAINING PROTEIN"/>
    <property type="match status" value="1"/>
</dbReference>
<gene>
    <name evidence="2" type="ORF">DB88DRAFT_498817</name>
</gene>
<dbReference type="Proteomes" id="UP001182556">
    <property type="component" value="Unassembled WGS sequence"/>
</dbReference>
<dbReference type="InterPro" id="IPR000086">
    <property type="entry name" value="NUDIX_hydrolase_dom"/>
</dbReference>
<evidence type="ECO:0000313" key="2">
    <source>
        <dbReference type="EMBL" id="KAK1921675.1"/>
    </source>
</evidence>
<comment type="caution">
    <text evidence="2">The sequence shown here is derived from an EMBL/GenBank/DDBJ whole genome shotgun (WGS) entry which is preliminary data.</text>
</comment>
<protein>
    <submittedName>
        <fullName evidence="2">NUDIX hydrolase domain-like protein</fullName>
    </submittedName>
</protein>
<dbReference type="CDD" id="cd03426">
    <property type="entry name" value="NUDIX_CoAse_Nudt7"/>
    <property type="match status" value="1"/>
</dbReference>